<dbReference type="SMART" id="SM00725">
    <property type="entry name" value="NEAT"/>
    <property type="match status" value="1"/>
</dbReference>
<gene>
    <name evidence="9" type="ORF">ACFPTP_13780</name>
</gene>
<evidence type="ECO:0000256" key="3">
    <source>
        <dbReference type="ARBA" id="ARBA00022525"/>
    </source>
</evidence>
<evidence type="ECO:0000256" key="7">
    <source>
        <dbReference type="SAM" id="SignalP"/>
    </source>
</evidence>
<dbReference type="CDD" id="cd06920">
    <property type="entry name" value="NEAT"/>
    <property type="match status" value="1"/>
</dbReference>
<dbReference type="PANTHER" id="PTHR37824:SF1">
    <property type="entry name" value="IRON-REGULATED SURFACE DETERMINANT PROTEIN C"/>
    <property type="match status" value="1"/>
</dbReference>
<feature type="chain" id="PRO_5047382476" evidence="7">
    <location>
        <begin position="26"/>
        <end position="191"/>
    </location>
</feature>
<keyword evidence="6" id="KW-1133">Transmembrane helix</keyword>
<keyword evidence="6" id="KW-0472">Membrane</keyword>
<proteinExistence type="predicted"/>
<dbReference type="PROSITE" id="PS50978">
    <property type="entry name" value="NEAT"/>
    <property type="match status" value="1"/>
</dbReference>
<keyword evidence="3" id="KW-0964">Secreted</keyword>
<accession>A0ABW0TZ21</accession>
<sequence>MRRRVAPLLGAILLLWAIASLPVGAEPLSDGVYAVEYELLQGDSDSVSIANDYFEKPALLKVDGDKQVLQLTLNHSKWVQELEVHSGDGFADAKVVAEDEEADTRVVELDVDGKLDEPFPVKMHVVIDELEIPYDHAYTVRVAVDADSLKETNQEWIDSVSTGSTIWFWIATAIVIVATIFVAMRLFGSKK</sequence>
<evidence type="ECO:0000313" key="9">
    <source>
        <dbReference type="EMBL" id="MFC5604295.1"/>
    </source>
</evidence>
<feature type="domain" description="NEAT" evidence="8">
    <location>
        <begin position="28"/>
        <end position="152"/>
    </location>
</feature>
<keyword evidence="10" id="KW-1185">Reference proteome</keyword>
<dbReference type="Proteomes" id="UP001596071">
    <property type="component" value="Unassembled WGS sequence"/>
</dbReference>
<keyword evidence="2" id="KW-0134">Cell wall</keyword>
<evidence type="ECO:0000256" key="4">
    <source>
        <dbReference type="ARBA" id="ARBA00022729"/>
    </source>
</evidence>
<evidence type="ECO:0000256" key="6">
    <source>
        <dbReference type="SAM" id="Phobius"/>
    </source>
</evidence>
<feature type="signal peptide" evidence="7">
    <location>
        <begin position="1"/>
        <end position="25"/>
    </location>
</feature>
<comment type="caution">
    <text evidence="9">The sequence shown here is derived from an EMBL/GenBank/DDBJ whole genome shotgun (WGS) entry which is preliminary data.</text>
</comment>
<dbReference type="InterPro" id="IPR006635">
    <property type="entry name" value="NEAT_dom"/>
</dbReference>
<dbReference type="PANTHER" id="PTHR37824">
    <property type="entry name" value="IRON-REGULATED SURFACE DETERMINANT PROTEIN C"/>
    <property type="match status" value="1"/>
</dbReference>
<organism evidence="9 10">
    <name type="scientific">Sporosarcina koreensis</name>
    <dbReference type="NCBI Taxonomy" id="334735"/>
    <lineage>
        <taxon>Bacteria</taxon>
        <taxon>Bacillati</taxon>
        <taxon>Bacillota</taxon>
        <taxon>Bacilli</taxon>
        <taxon>Bacillales</taxon>
        <taxon>Caryophanaceae</taxon>
        <taxon>Sporosarcina</taxon>
    </lineage>
</organism>
<reference evidence="10" key="1">
    <citation type="journal article" date="2019" name="Int. J. Syst. Evol. Microbiol.">
        <title>The Global Catalogue of Microorganisms (GCM) 10K type strain sequencing project: providing services to taxonomists for standard genome sequencing and annotation.</title>
        <authorList>
            <consortium name="The Broad Institute Genomics Platform"/>
            <consortium name="The Broad Institute Genome Sequencing Center for Infectious Disease"/>
            <person name="Wu L."/>
            <person name="Ma J."/>
        </authorList>
    </citation>
    <scope>NUCLEOTIDE SEQUENCE [LARGE SCALE GENOMIC DNA]</scope>
    <source>
        <strain evidence="10">KACC 11299</strain>
    </source>
</reference>
<protein>
    <submittedName>
        <fullName evidence="9">NEAT domain-containing protein</fullName>
    </submittedName>
</protein>
<name>A0ABW0TZ21_9BACL</name>
<dbReference type="EMBL" id="JBHSNP010000027">
    <property type="protein sequence ID" value="MFC5604295.1"/>
    <property type="molecule type" value="Genomic_DNA"/>
</dbReference>
<dbReference type="InterPro" id="IPR037250">
    <property type="entry name" value="NEAT_dom_sf"/>
</dbReference>
<dbReference type="Gene3D" id="2.60.40.1850">
    <property type="match status" value="1"/>
</dbReference>
<dbReference type="RefSeq" id="WP_381445904.1">
    <property type="nucleotide sequence ID" value="NZ_JBHSNP010000027.1"/>
</dbReference>
<evidence type="ECO:0000259" key="8">
    <source>
        <dbReference type="PROSITE" id="PS50978"/>
    </source>
</evidence>
<keyword evidence="6" id="KW-0812">Transmembrane</keyword>
<evidence type="ECO:0000313" key="10">
    <source>
        <dbReference type="Proteomes" id="UP001596071"/>
    </source>
</evidence>
<keyword evidence="4 7" id="KW-0732">Signal</keyword>
<evidence type="ECO:0000256" key="2">
    <source>
        <dbReference type="ARBA" id="ARBA00022512"/>
    </source>
</evidence>
<feature type="transmembrane region" description="Helical" evidence="6">
    <location>
        <begin position="166"/>
        <end position="187"/>
    </location>
</feature>
<dbReference type="InterPro" id="IPR050436">
    <property type="entry name" value="IsdA"/>
</dbReference>
<evidence type="ECO:0000256" key="1">
    <source>
        <dbReference type="ARBA" id="ARBA00004168"/>
    </source>
</evidence>
<evidence type="ECO:0000256" key="5">
    <source>
        <dbReference type="ARBA" id="ARBA00023088"/>
    </source>
</evidence>
<dbReference type="SUPFAM" id="SSF158911">
    <property type="entry name" value="NEAT domain-like"/>
    <property type="match status" value="1"/>
</dbReference>
<keyword evidence="5" id="KW-0572">Peptidoglycan-anchor</keyword>
<comment type="subcellular location">
    <subcellularLocation>
        <location evidence="1">Secreted</location>
        <location evidence="1">Cell wall</location>
        <topology evidence="1">Peptidoglycan-anchor</topology>
    </subcellularLocation>
</comment>
<dbReference type="Pfam" id="PF05031">
    <property type="entry name" value="NEAT"/>
    <property type="match status" value="1"/>
</dbReference>